<evidence type="ECO:0000313" key="3">
    <source>
        <dbReference type="Proteomes" id="UP000179441"/>
    </source>
</evidence>
<accession>A0A1S1M2L2</accession>
<gene>
    <name evidence="2" type="ORF">BKG84_02545</name>
</gene>
<evidence type="ECO:0000256" key="1">
    <source>
        <dbReference type="SAM" id="SignalP"/>
    </source>
</evidence>
<feature type="chain" id="PRO_5039411932" description="Lipoprotein" evidence="1">
    <location>
        <begin position="22"/>
        <end position="187"/>
    </location>
</feature>
<name>A0A1S1M2L2_MYCCH</name>
<dbReference type="EMBL" id="MLIS01000001">
    <property type="protein sequence ID" value="OHU77440.1"/>
    <property type="molecule type" value="Genomic_DNA"/>
</dbReference>
<dbReference type="Proteomes" id="UP000179441">
    <property type="component" value="Unassembled WGS sequence"/>
</dbReference>
<evidence type="ECO:0000313" key="2">
    <source>
        <dbReference type="EMBL" id="OHU77440.1"/>
    </source>
</evidence>
<dbReference type="AlphaFoldDB" id="A0A1S1M2L2"/>
<evidence type="ECO:0008006" key="4">
    <source>
        <dbReference type="Google" id="ProtNLM"/>
    </source>
</evidence>
<feature type="signal peptide" evidence="1">
    <location>
        <begin position="1"/>
        <end position="21"/>
    </location>
</feature>
<organism evidence="2 3">
    <name type="scientific">Mycobacteroides chelonae</name>
    <name type="common">Mycobacterium chelonae</name>
    <dbReference type="NCBI Taxonomy" id="1774"/>
    <lineage>
        <taxon>Bacteria</taxon>
        <taxon>Bacillati</taxon>
        <taxon>Actinomycetota</taxon>
        <taxon>Actinomycetes</taxon>
        <taxon>Mycobacteriales</taxon>
        <taxon>Mycobacteriaceae</taxon>
        <taxon>Mycobacteroides</taxon>
    </lineage>
</organism>
<keyword evidence="1" id="KW-0732">Signal</keyword>
<proteinExistence type="predicted"/>
<comment type="caution">
    <text evidence="2">The sequence shown here is derived from an EMBL/GenBank/DDBJ whole genome shotgun (WGS) entry which is preliminary data.</text>
</comment>
<dbReference type="RefSeq" id="WP_070951150.1">
    <property type="nucleotide sequence ID" value="NZ_CP050145.1"/>
</dbReference>
<dbReference type="PROSITE" id="PS51257">
    <property type="entry name" value="PROKAR_LIPOPROTEIN"/>
    <property type="match status" value="1"/>
</dbReference>
<sequence length="187" mass="20308">MNISKVTPIAACLLAATLATSGCQSVQQLYGDIRGTNPACTRIAEYTSQVHNKRSFVGLADNVFVGKVEASEGQHVEGRDLYSLFKVQVISNLKGQLSGQVTVSQIGGHFNGRECLQNDDQILRTEKTYLFTTIYSKNIDKHFIAASNYGDVELTADDVATLERGALPPIVLEFKDAIANQILAKGK</sequence>
<keyword evidence="3" id="KW-1185">Reference proteome</keyword>
<reference evidence="2 3" key="1">
    <citation type="submission" date="2016-10" db="EMBL/GenBank/DDBJ databases">
        <title>Evaluation of Human, Veterinary and Environmental Mycobacterium chelonae Isolates by Core Genome Phylogenomic Analysis, Targeted Gene Comparison, and Anti-microbial Susceptibility Patterns: A Tale of Mistaken Identities.</title>
        <authorList>
            <person name="Fogelson S.B."/>
            <person name="Camus A.C."/>
            <person name="Lorenz W."/>
            <person name="Vasireddy R."/>
            <person name="Vasireddy S."/>
            <person name="Smith T."/>
            <person name="Brown-Elliott B.A."/>
            <person name="Wallace R.J.Jr."/>
            <person name="Hasan N.A."/>
            <person name="Reischl U."/>
            <person name="Sanchez S."/>
        </authorList>
    </citation>
    <scope>NUCLEOTIDE SEQUENCE [LARGE SCALE GENOMIC DNA]</scope>
    <source>
        <strain evidence="2 3">15518</strain>
    </source>
</reference>
<protein>
    <recommendedName>
        <fullName evidence="4">Lipoprotein</fullName>
    </recommendedName>
</protein>